<evidence type="ECO:0000259" key="2">
    <source>
        <dbReference type="Pfam" id="PF00534"/>
    </source>
</evidence>
<dbReference type="PANTHER" id="PTHR46401">
    <property type="entry name" value="GLYCOSYLTRANSFERASE WBBK-RELATED"/>
    <property type="match status" value="1"/>
</dbReference>
<evidence type="ECO:0000313" key="4">
    <source>
        <dbReference type="EMBL" id="OGZ36751.1"/>
    </source>
</evidence>
<gene>
    <name evidence="4" type="ORF">A3J64_03430</name>
</gene>
<evidence type="ECO:0008006" key="6">
    <source>
        <dbReference type="Google" id="ProtNLM"/>
    </source>
</evidence>
<dbReference type="STRING" id="1801997.A3J64_03430"/>
<name>A0A1G2FGT6_9BACT</name>
<feature type="domain" description="Glycosyl transferase family 1" evidence="2">
    <location>
        <begin position="193"/>
        <end position="362"/>
    </location>
</feature>
<evidence type="ECO:0000313" key="5">
    <source>
        <dbReference type="Proteomes" id="UP000177061"/>
    </source>
</evidence>
<dbReference type="PANTHER" id="PTHR46401:SF2">
    <property type="entry name" value="GLYCOSYLTRANSFERASE WBBK-RELATED"/>
    <property type="match status" value="1"/>
</dbReference>
<dbReference type="GO" id="GO:0009103">
    <property type="term" value="P:lipopolysaccharide biosynthetic process"/>
    <property type="evidence" value="ECO:0007669"/>
    <property type="project" value="TreeGrafter"/>
</dbReference>
<dbReference type="Gene3D" id="3.40.50.2000">
    <property type="entry name" value="Glycogen Phosphorylase B"/>
    <property type="match status" value="2"/>
</dbReference>
<evidence type="ECO:0000256" key="1">
    <source>
        <dbReference type="ARBA" id="ARBA00022679"/>
    </source>
</evidence>
<protein>
    <recommendedName>
        <fullName evidence="6">Glycosyl transferase family 1</fullName>
    </recommendedName>
</protein>
<dbReference type="Pfam" id="PF00534">
    <property type="entry name" value="Glycos_transf_1"/>
    <property type="match status" value="1"/>
</dbReference>
<dbReference type="InterPro" id="IPR028098">
    <property type="entry name" value="Glyco_trans_4-like_N"/>
</dbReference>
<dbReference type="CDD" id="cd03809">
    <property type="entry name" value="GT4_MtfB-like"/>
    <property type="match status" value="1"/>
</dbReference>
<proteinExistence type="predicted"/>
<dbReference type="InterPro" id="IPR001296">
    <property type="entry name" value="Glyco_trans_1"/>
</dbReference>
<dbReference type="GO" id="GO:0016757">
    <property type="term" value="F:glycosyltransferase activity"/>
    <property type="evidence" value="ECO:0007669"/>
    <property type="project" value="InterPro"/>
</dbReference>
<reference evidence="4 5" key="1">
    <citation type="journal article" date="2016" name="Nat. Commun.">
        <title>Thousands of microbial genomes shed light on interconnected biogeochemical processes in an aquifer system.</title>
        <authorList>
            <person name="Anantharaman K."/>
            <person name="Brown C.T."/>
            <person name="Hug L.A."/>
            <person name="Sharon I."/>
            <person name="Castelle C.J."/>
            <person name="Probst A.J."/>
            <person name="Thomas B.C."/>
            <person name="Singh A."/>
            <person name="Wilkins M.J."/>
            <person name="Karaoz U."/>
            <person name="Brodie E.L."/>
            <person name="Williams K.H."/>
            <person name="Hubbard S.S."/>
            <person name="Banfield J.F."/>
        </authorList>
    </citation>
    <scope>NUCLEOTIDE SEQUENCE [LARGE SCALE GENOMIC DNA]</scope>
</reference>
<evidence type="ECO:0000259" key="3">
    <source>
        <dbReference type="Pfam" id="PF13439"/>
    </source>
</evidence>
<sequence>MTIGIDIRVLARGARTGVEEYTIDLLARLFDLDKSIQFKLFYNAYQKVFLKYPWLNLPNVELYDFKIPNRFLFISARYFNQPKIDRLLKGIDVYFNPHFFVAPVSAKCRKVITFHDLSFELHPYFFSWRKRVWQKFLMKTQREAEKADKIIAVSESTKQDLVNLYKIEPEKIKVIYSGVNEEFRIKNLELRIKEKIKKKYNLPEKFILYFGTIEPRKNLIGLIKAFELLNTKYKIQNTRYKLVIAGAKGWLEQDIFKAARESKYSRDIIFTGFVEEQDKAELYNLAELFVYPSFFEGFGFSPLEAMACGLPTIVSHNSSLPEVVGEAAIMIDPYNIDELVWAMEMVLLDKDLREQLREKGIEQAKKFSWSRCAQETLEILTEAGNKE</sequence>
<dbReference type="SUPFAM" id="SSF53756">
    <property type="entry name" value="UDP-Glycosyltransferase/glycogen phosphorylase"/>
    <property type="match status" value="1"/>
</dbReference>
<comment type="caution">
    <text evidence="4">The sequence shown here is derived from an EMBL/GenBank/DDBJ whole genome shotgun (WGS) entry which is preliminary data.</text>
</comment>
<dbReference type="AlphaFoldDB" id="A0A1G2FGT6"/>
<dbReference type="Pfam" id="PF13439">
    <property type="entry name" value="Glyco_transf_4"/>
    <property type="match status" value="1"/>
</dbReference>
<feature type="domain" description="Glycosyltransferase subfamily 4-like N-terminal" evidence="3">
    <location>
        <begin position="17"/>
        <end position="182"/>
    </location>
</feature>
<accession>A0A1G2FGT6</accession>
<keyword evidence="1" id="KW-0808">Transferase</keyword>
<dbReference type="Proteomes" id="UP000177061">
    <property type="component" value="Unassembled WGS sequence"/>
</dbReference>
<dbReference type="EMBL" id="MHNB01000022">
    <property type="protein sequence ID" value="OGZ36751.1"/>
    <property type="molecule type" value="Genomic_DNA"/>
</dbReference>
<organism evidence="4 5">
    <name type="scientific">Candidatus Portnoybacteria bacterium RIFCSPHIGHO2_12_FULL_38_9</name>
    <dbReference type="NCBI Taxonomy" id="1801997"/>
    <lineage>
        <taxon>Bacteria</taxon>
        <taxon>Candidatus Portnoyibacteriota</taxon>
    </lineage>
</organism>
<dbReference type="FunFam" id="3.40.50.2000:FF:000119">
    <property type="entry name" value="Glycosyl transferase group 1"/>
    <property type="match status" value="1"/>
</dbReference>